<dbReference type="RefSeq" id="XP_007697377.1">
    <property type="nucleotide sequence ID" value="XM_007699187.1"/>
</dbReference>
<feature type="region of interest" description="Disordered" evidence="1">
    <location>
        <begin position="175"/>
        <end position="211"/>
    </location>
</feature>
<proteinExistence type="predicted"/>
<reference evidence="2 3" key="1">
    <citation type="journal article" date="2012" name="PLoS Pathog.">
        <title>Diverse lifestyles and strategies of plant pathogenesis encoded in the genomes of eighteen Dothideomycetes fungi.</title>
        <authorList>
            <person name="Ohm R.A."/>
            <person name="Feau N."/>
            <person name="Henrissat B."/>
            <person name="Schoch C.L."/>
            <person name="Horwitz B.A."/>
            <person name="Barry K.W."/>
            <person name="Condon B.J."/>
            <person name="Copeland A.C."/>
            <person name="Dhillon B."/>
            <person name="Glaser F."/>
            <person name="Hesse C.N."/>
            <person name="Kosti I."/>
            <person name="LaButti K."/>
            <person name="Lindquist E.A."/>
            <person name="Lucas S."/>
            <person name="Salamov A.A."/>
            <person name="Bradshaw R.E."/>
            <person name="Ciuffetti L."/>
            <person name="Hamelin R.C."/>
            <person name="Kema G.H.J."/>
            <person name="Lawrence C."/>
            <person name="Scott J.A."/>
            <person name="Spatafora J.W."/>
            <person name="Turgeon B.G."/>
            <person name="de Wit P.J.G.M."/>
            <person name="Zhong S."/>
            <person name="Goodwin S.B."/>
            <person name="Grigoriev I.V."/>
        </authorList>
    </citation>
    <scope>NUCLEOTIDE SEQUENCE [LARGE SCALE GENOMIC DNA]</scope>
    <source>
        <strain evidence="3">ND90Pr / ATCC 201652</strain>
    </source>
</reference>
<evidence type="ECO:0000313" key="2">
    <source>
        <dbReference type="EMBL" id="EMD67823.1"/>
    </source>
</evidence>
<sequence>MRFSCLRRHATMPPATISCAHLAVSVSVSVAATATATATAITTTVTAIARHTLPGTGITVQIHAMTSTRGRRRRPLVKRSLRCVAALSTRPFDARTLVLLGPSTRGLKVLYPCPTMLMPMLLLLLLRAGEGKIPTATHSAHAMPSRAPAALASLSQHDQGFFDAADLSISCSTSTHGPACSGARQPQPTRRKKGDKGKEKMFAGRHSHSKHGGCRGFGWPWAPVRVQMDENKHKRTAGAPTRRRHHIASCCIANRFAAIHVGRRRLFSCLVMALRRPGAALVVQLHSMAS</sequence>
<dbReference type="GeneID" id="19138183"/>
<organism evidence="2 3">
    <name type="scientific">Cochliobolus sativus (strain ND90Pr / ATCC 201652)</name>
    <name type="common">Common root rot and spot blotch fungus</name>
    <name type="synonym">Bipolaris sorokiniana</name>
    <dbReference type="NCBI Taxonomy" id="665912"/>
    <lineage>
        <taxon>Eukaryota</taxon>
        <taxon>Fungi</taxon>
        <taxon>Dikarya</taxon>
        <taxon>Ascomycota</taxon>
        <taxon>Pezizomycotina</taxon>
        <taxon>Dothideomycetes</taxon>
        <taxon>Pleosporomycetidae</taxon>
        <taxon>Pleosporales</taxon>
        <taxon>Pleosporineae</taxon>
        <taxon>Pleosporaceae</taxon>
        <taxon>Bipolaris</taxon>
    </lineage>
</organism>
<protein>
    <submittedName>
        <fullName evidence="2">Uncharacterized protein</fullName>
    </submittedName>
</protein>
<dbReference type="KEGG" id="bsc:COCSADRAFT_352835"/>
<evidence type="ECO:0000313" key="3">
    <source>
        <dbReference type="Proteomes" id="UP000016934"/>
    </source>
</evidence>
<evidence type="ECO:0000256" key="1">
    <source>
        <dbReference type="SAM" id="MobiDB-lite"/>
    </source>
</evidence>
<dbReference type="PROSITE" id="PS51257">
    <property type="entry name" value="PROKAR_LIPOPROTEIN"/>
    <property type="match status" value="1"/>
</dbReference>
<gene>
    <name evidence="2" type="ORF">COCSADRAFT_352835</name>
</gene>
<dbReference type="HOGENOM" id="CLU_959797_0_0_1"/>
<accession>M2SKX7</accession>
<dbReference type="EMBL" id="KB445639">
    <property type="protein sequence ID" value="EMD67823.1"/>
    <property type="molecule type" value="Genomic_DNA"/>
</dbReference>
<name>M2SKX7_COCSN</name>
<dbReference type="Proteomes" id="UP000016934">
    <property type="component" value="Unassembled WGS sequence"/>
</dbReference>
<reference evidence="3" key="2">
    <citation type="journal article" date="2013" name="PLoS Genet.">
        <title>Comparative genome structure, secondary metabolite, and effector coding capacity across Cochliobolus pathogens.</title>
        <authorList>
            <person name="Condon B.J."/>
            <person name="Leng Y."/>
            <person name="Wu D."/>
            <person name="Bushley K.E."/>
            <person name="Ohm R.A."/>
            <person name="Otillar R."/>
            <person name="Martin J."/>
            <person name="Schackwitz W."/>
            <person name="Grimwood J."/>
            <person name="MohdZainudin N."/>
            <person name="Xue C."/>
            <person name="Wang R."/>
            <person name="Manning V.A."/>
            <person name="Dhillon B."/>
            <person name="Tu Z.J."/>
            <person name="Steffenson B.J."/>
            <person name="Salamov A."/>
            <person name="Sun H."/>
            <person name="Lowry S."/>
            <person name="LaButti K."/>
            <person name="Han J."/>
            <person name="Copeland A."/>
            <person name="Lindquist E."/>
            <person name="Barry K."/>
            <person name="Schmutz J."/>
            <person name="Baker S.E."/>
            <person name="Ciuffetti L.M."/>
            <person name="Grigoriev I.V."/>
            <person name="Zhong S."/>
            <person name="Turgeon B.G."/>
        </authorList>
    </citation>
    <scope>NUCLEOTIDE SEQUENCE [LARGE SCALE GENOMIC DNA]</scope>
    <source>
        <strain evidence="3">ND90Pr / ATCC 201652</strain>
    </source>
</reference>
<keyword evidence="3" id="KW-1185">Reference proteome</keyword>
<dbReference type="OrthoDB" id="10594975at2759"/>
<dbReference type="AlphaFoldDB" id="M2SKX7"/>